<evidence type="ECO:0000256" key="5">
    <source>
        <dbReference type="ARBA" id="ARBA00048128"/>
    </source>
</evidence>
<evidence type="ECO:0000256" key="6">
    <source>
        <dbReference type="RuleBase" id="RU361259"/>
    </source>
</evidence>
<dbReference type="EC" id="2.7.7.9" evidence="2 6"/>
<evidence type="ECO:0000259" key="7">
    <source>
        <dbReference type="Pfam" id="PF00483"/>
    </source>
</evidence>
<dbReference type="InterPro" id="IPR005835">
    <property type="entry name" value="NTP_transferase_dom"/>
</dbReference>
<dbReference type="Gene3D" id="3.90.550.10">
    <property type="entry name" value="Spore Coat Polysaccharide Biosynthesis Protein SpsA, Chain A"/>
    <property type="match status" value="1"/>
</dbReference>
<dbReference type="InterPro" id="IPR005771">
    <property type="entry name" value="GalU_uridylyltTrfase_bac/arc"/>
</dbReference>
<sequence>MKITKAVIPAAGFGTRFLPATKAVPKEMLPIIDKPTIQYIAEEAIRAGITDMLIITSRGKDAIVNHFDKAFELEAILERDGKEELLKAVREVSDRLDVHFIRQREQKGLGHAVLCAKSFIGSEPFAVMLGDDVVDSDEPCIGQLMNEFDKCGSTVLGVQKVGAEHVSKYGIVDCERVDGKLYKVNGMVEKPKPEDAPSDIAVLGRYVLTPGIFKCLEKTPRGAGGEIQLTDGIVMLGETEDIYAYDFDGRRYDIGSKQGFLQATVDFALKRGDLKSEFAEYICKTADKIRG</sequence>
<dbReference type="PANTHER" id="PTHR43197:SF1">
    <property type="entry name" value="UTP--GLUCOSE-1-PHOSPHATE URIDYLYLTRANSFERASE"/>
    <property type="match status" value="1"/>
</dbReference>
<evidence type="ECO:0000256" key="3">
    <source>
        <dbReference type="ARBA" id="ARBA00022679"/>
    </source>
</evidence>
<organism evidence="8 9">
    <name type="scientific">Candidatus Ornithomonoglobus intestinigallinarum</name>
    <dbReference type="NCBI Taxonomy" id="2840894"/>
    <lineage>
        <taxon>Bacteria</taxon>
        <taxon>Bacillati</taxon>
        <taxon>Bacillota</taxon>
        <taxon>Clostridia</taxon>
        <taxon>Candidatus Ornithomonoglobus</taxon>
    </lineage>
</organism>
<dbReference type="EMBL" id="DVLU01000073">
    <property type="protein sequence ID" value="HIT85696.1"/>
    <property type="molecule type" value="Genomic_DNA"/>
</dbReference>
<keyword evidence="4 6" id="KW-0548">Nucleotidyltransferase</keyword>
<dbReference type="InterPro" id="IPR029044">
    <property type="entry name" value="Nucleotide-diphossugar_trans"/>
</dbReference>
<dbReference type="SUPFAM" id="SSF53448">
    <property type="entry name" value="Nucleotide-diphospho-sugar transferases"/>
    <property type="match status" value="1"/>
</dbReference>
<evidence type="ECO:0000256" key="2">
    <source>
        <dbReference type="ARBA" id="ARBA00012415"/>
    </source>
</evidence>
<comment type="caution">
    <text evidence="8">The sequence shown here is derived from an EMBL/GenBank/DDBJ whole genome shotgun (WGS) entry which is preliminary data.</text>
</comment>
<dbReference type="CDD" id="cd02541">
    <property type="entry name" value="UGPase_prokaryotic"/>
    <property type="match status" value="1"/>
</dbReference>
<evidence type="ECO:0000313" key="9">
    <source>
        <dbReference type="Proteomes" id="UP000824165"/>
    </source>
</evidence>
<evidence type="ECO:0000256" key="1">
    <source>
        <dbReference type="ARBA" id="ARBA00006890"/>
    </source>
</evidence>
<dbReference type="AlphaFoldDB" id="A0A9D1KR42"/>
<dbReference type="Proteomes" id="UP000824165">
    <property type="component" value="Unassembled WGS sequence"/>
</dbReference>
<protein>
    <recommendedName>
        <fullName evidence="2 6">UTP--glucose-1-phosphate uridylyltransferase</fullName>
        <ecNumber evidence="2 6">2.7.7.9</ecNumber>
    </recommendedName>
    <alternativeName>
        <fullName evidence="6">UDP-glucose pyrophosphorylase</fullName>
    </alternativeName>
</protein>
<reference evidence="8" key="1">
    <citation type="submission" date="2020-10" db="EMBL/GenBank/DDBJ databases">
        <authorList>
            <person name="Gilroy R."/>
        </authorList>
    </citation>
    <scope>NUCLEOTIDE SEQUENCE</scope>
    <source>
        <strain evidence="8">CHK181-108</strain>
    </source>
</reference>
<dbReference type="GO" id="GO:0003983">
    <property type="term" value="F:UTP:glucose-1-phosphate uridylyltransferase activity"/>
    <property type="evidence" value="ECO:0007669"/>
    <property type="project" value="UniProtKB-EC"/>
</dbReference>
<keyword evidence="3 6" id="KW-0808">Transferase</keyword>
<comment type="catalytic activity">
    <reaction evidence="5 6">
        <text>alpha-D-glucose 1-phosphate + UTP + H(+) = UDP-alpha-D-glucose + diphosphate</text>
        <dbReference type="Rhea" id="RHEA:19889"/>
        <dbReference type="ChEBI" id="CHEBI:15378"/>
        <dbReference type="ChEBI" id="CHEBI:33019"/>
        <dbReference type="ChEBI" id="CHEBI:46398"/>
        <dbReference type="ChEBI" id="CHEBI:58601"/>
        <dbReference type="ChEBI" id="CHEBI:58885"/>
        <dbReference type="EC" id="2.7.7.9"/>
    </reaction>
</comment>
<comment type="similarity">
    <text evidence="1 6">Belongs to the UDPGP type 2 family.</text>
</comment>
<reference evidence="8" key="2">
    <citation type="journal article" date="2021" name="PeerJ">
        <title>Extensive microbial diversity within the chicken gut microbiome revealed by metagenomics and culture.</title>
        <authorList>
            <person name="Gilroy R."/>
            <person name="Ravi A."/>
            <person name="Getino M."/>
            <person name="Pursley I."/>
            <person name="Horton D.L."/>
            <person name="Alikhan N.F."/>
            <person name="Baker D."/>
            <person name="Gharbi K."/>
            <person name="Hall N."/>
            <person name="Watson M."/>
            <person name="Adriaenssens E.M."/>
            <person name="Foster-Nyarko E."/>
            <person name="Jarju S."/>
            <person name="Secka A."/>
            <person name="Antonio M."/>
            <person name="Oren A."/>
            <person name="Chaudhuri R.R."/>
            <person name="La Ragione R."/>
            <person name="Hildebrand F."/>
            <person name="Pallen M.J."/>
        </authorList>
    </citation>
    <scope>NUCLEOTIDE SEQUENCE</scope>
    <source>
        <strain evidence="8">CHK181-108</strain>
    </source>
</reference>
<proteinExistence type="inferred from homology"/>
<evidence type="ECO:0000256" key="4">
    <source>
        <dbReference type="ARBA" id="ARBA00022695"/>
    </source>
</evidence>
<dbReference type="NCBIfam" id="TIGR01099">
    <property type="entry name" value="galU"/>
    <property type="match status" value="1"/>
</dbReference>
<gene>
    <name evidence="8" type="primary">galU</name>
    <name evidence="8" type="ORF">IAA60_07320</name>
</gene>
<evidence type="ECO:0000313" key="8">
    <source>
        <dbReference type="EMBL" id="HIT85696.1"/>
    </source>
</evidence>
<dbReference type="Pfam" id="PF00483">
    <property type="entry name" value="NTP_transferase"/>
    <property type="match status" value="1"/>
</dbReference>
<accession>A0A9D1KR42</accession>
<dbReference type="PANTHER" id="PTHR43197">
    <property type="entry name" value="UTP--GLUCOSE-1-PHOSPHATE URIDYLYLTRANSFERASE"/>
    <property type="match status" value="1"/>
</dbReference>
<dbReference type="GO" id="GO:0006011">
    <property type="term" value="P:UDP-alpha-D-glucose metabolic process"/>
    <property type="evidence" value="ECO:0007669"/>
    <property type="project" value="InterPro"/>
</dbReference>
<name>A0A9D1KR42_9FIRM</name>
<feature type="domain" description="Nucleotidyl transferase" evidence="7">
    <location>
        <begin position="5"/>
        <end position="266"/>
    </location>
</feature>